<reference evidence="2" key="1">
    <citation type="submission" date="2021-01" db="EMBL/GenBank/DDBJ databases">
        <title>Genome sequence of Phenylobacterium sp. 20VBR1 isolated from a valley glaceir, Ny-Alesund, Svalbard.</title>
        <authorList>
            <person name="Thomas F.A."/>
            <person name="Krishnan K.P."/>
            <person name="Sinha R.K."/>
        </authorList>
    </citation>
    <scope>NUCLEOTIDE SEQUENCE</scope>
    <source>
        <strain evidence="2">20VBR1</strain>
    </source>
</reference>
<name>A0A974S8J3_9CAUL</name>
<feature type="domain" description="Phytase-like" evidence="1">
    <location>
        <begin position="7"/>
        <end position="35"/>
    </location>
</feature>
<evidence type="ECO:0000313" key="2">
    <source>
        <dbReference type="EMBL" id="QQZ51185.1"/>
    </source>
</evidence>
<dbReference type="EMBL" id="CP068570">
    <property type="protein sequence ID" value="QQZ51185.1"/>
    <property type="molecule type" value="Genomic_DNA"/>
</dbReference>
<protein>
    <recommendedName>
        <fullName evidence="1">Phytase-like domain-containing protein</fullName>
    </recommendedName>
</protein>
<evidence type="ECO:0000259" key="1">
    <source>
        <dbReference type="Pfam" id="PF13449"/>
    </source>
</evidence>
<organism evidence="2">
    <name type="scientific">Phenylobacterium glaciei</name>
    <dbReference type="NCBI Taxonomy" id="2803784"/>
    <lineage>
        <taxon>Bacteria</taxon>
        <taxon>Pseudomonadati</taxon>
        <taxon>Pseudomonadota</taxon>
        <taxon>Alphaproteobacteria</taxon>
        <taxon>Caulobacterales</taxon>
        <taxon>Caulobacteraceae</taxon>
        <taxon>Phenylobacterium</taxon>
    </lineage>
</organism>
<dbReference type="InterPro" id="IPR027372">
    <property type="entry name" value="Phytase-like_dom"/>
</dbReference>
<accession>A0A974S8J3</accession>
<gene>
    <name evidence="2" type="ORF">JKL49_08720</name>
</gene>
<dbReference type="AlphaFoldDB" id="A0A974S8J3"/>
<proteinExistence type="predicted"/>
<dbReference type="Pfam" id="PF13449">
    <property type="entry name" value="Phytase-like"/>
    <property type="match status" value="1"/>
</dbReference>
<sequence>MDITKPLTVDNIEGVSAVPNKDGSTRFYLISDDNFSNSQKTILVAFDWKPTKP</sequence>